<dbReference type="Pfam" id="PF12499">
    <property type="entry name" value="DUF3707"/>
    <property type="match status" value="1"/>
</dbReference>
<gene>
    <name evidence="2" type="ORF">HaLaN_22339</name>
</gene>
<dbReference type="EMBL" id="BLLF01002559">
    <property type="protein sequence ID" value="GFH24527.1"/>
    <property type="molecule type" value="Genomic_DNA"/>
</dbReference>
<evidence type="ECO:0000259" key="1">
    <source>
        <dbReference type="Pfam" id="PF12499"/>
    </source>
</evidence>
<accession>A0A699ZNX8</accession>
<reference evidence="2 3" key="1">
    <citation type="submission" date="2020-02" db="EMBL/GenBank/DDBJ databases">
        <title>Draft genome sequence of Haematococcus lacustris strain NIES-144.</title>
        <authorList>
            <person name="Morimoto D."/>
            <person name="Nakagawa S."/>
            <person name="Yoshida T."/>
            <person name="Sawayama S."/>
        </authorList>
    </citation>
    <scope>NUCLEOTIDE SEQUENCE [LARGE SCALE GENOMIC DNA]</scope>
    <source>
        <strain evidence="2 3">NIES-144</strain>
    </source>
</reference>
<feature type="non-terminal residue" evidence="2">
    <location>
        <position position="1"/>
    </location>
</feature>
<evidence type="ECO:0000313" key="3">
    <source>
        <dbReference type="Proteomes" id="UP000485058"/>
    </source>
</evidence>
<dbReference type="AlphaFoldDB" id="A0A699ZNX8"/>
<feature type="domain" description="Pherophorin" evidence="1">
    <location>
        <begin position="15"/>
        <end position="134"/>
    </location>
</feature>
<dbReference type="InterPro" id="IPR024616">
    <property type="entry name" value="Pherophorin"/>
</dbReference>
<organism evidence="2 3">
    <name type="scientific">Haematococcus lacustris</name>
    <name type="common">Green alga</name>
    <name type="synonym">Haematococcus pluvialis</name>
    <dbReference type="NCBI Taxonomy" id="44745"/>
    <lineage>
        <taxon>Eukaryota</taxon>
        <taxon>Viridiplantae</taxon>
        <taxon>Chlorophyta</taxon>
        <taxon>core chlorophytes</taxon>
        <taxon>Chlorophyceae</taxon>
        <taxon>CS clade</taxon>
        <taxon>Chlamydomonadales</taxon>
        <taxon>Haematococcaceae</taxon>
        <taxon>Haematococcus</taxon>
    </lineage>
</organism>
<protein>
    <recommendedName>
        <fullName evidence="1">Pherophorin domain-containing protein</fullName>
    </recommendedName>
</protein>
<feature type="non-terminal residue" evidence="2">
    <location>
        <position position="135"/>
    </location>
</feature>
<sequence>MQTSAKAVGRHLSAVSTTDAAGNKVFCFSFVSVLPAQPTHHCATADLYKLELPIPIACRYSILYARMSNGRNLNVNFEVPVIAQDRVSLKLANLGLNRQAGAGKGGDKPGAGVCLALNFPCATLDTFCWPQNGLC</sequence>
<name>A0A699ZNX8_HAELA</name>
<comment type="caution">
    <text evidence="2">The sequence shown here is derived from an EMBL/GenBank/DDBJ whole genome shotgun (WGS) entry which is preliminary data.</text>
</comment>
<proteinExistence type="predicted"/>
<keyword evidence="3" id="KW-1185">Reference proteome</keyword>
<dbReference type="Proteomes" id="UP000485058">
    <property type="component" value="Unassembled WGS sequence"/>
</dbReference>
<evidence type="ECO:0000313" key="2">
    <source>
        <dbReference type="EMBL" id="GFH24527.1"/>
    </source>
</evidence>